<dbReference type="Gene3D" id="2.60.40.10">
    <property type="entry name" value="Immunoglobulins"/>
    <property type="match status" value="1"/>
</dbReference>
<keyword evidence="1" id="KW-0812">Transmembrane</keyword>
<name>A0AAD6FFC3_9TELE</name>
<gene>
    <name evidence="3" type="ORF">JOQ06_011138</name>
</gene>
<feature type="domain" description="Ig-like" evidence="2">
    <location>
        <begin position="97"/>
        <end position="195"/>
    </location>
</feature>
<dbReference type="InterPro" id="IPR007110">
    <property type="entry name" value="Ig-like_dom"/>
</dbReference>
<dbReference type="PROSITE" id="PS50835">
    <property type="entry name" value="IG_LIKE"/>
    <property type="match status" value="1"/>
</dbReference>
<reference evidence="3" key="1">
    <citation type="submission" date="2022-11" db="EMBL/GenBank/DDBJ databases">
        <title>Chromosome-level genome of Pogonophryne albipinna.</title>
        <authorList>
            <person name="Jo E."/>
        </authorList>
    </citation>
    <scope>NUCLEOTIDE SEQUENCE</scope>
    <source>
        <strain evidence="3">SGF0006</strain>
        <tissue evidence="3">Muscle</tissue>
    </source>
</reference>
<dbReference type="Proteomes" id="UP001219934">
    <property type="component" value="Unassembled WGS sequence"/>
</dbReference>
<dbReference type="InterPro" id="IPR003597">
    <property type="entry name" value="Ig_C1-set"/>
</dbReference>
<dbReference type="EMBL" id="JAPTMU010000014">
    <property type="protein sequence ID" value="KAJ4932723.1"/>
    <property type="molecule type" value="Genomic_DNA"/>
</dbReference>
<feature type="transmembrane region" description="Helical" evidence="1">
    <location>
        <begin position="214"/>
        <end position="238"/>
    </location>
</feature>
<evidence type="ECO:0000313" key="4">
    <source>
        <dbReference type="Proteomes" id="UP001219934"/>
    </source>
</evidence>
<keyword evidence="4" id="KW-1185">Reference proteome</keyword>
<evidence type="ECO:0000256" key="1">
    <source>
        <dbReference type="SAM" id="Phobius"/>
    </source>
</evidence>
<evidence type="ECO:0000313" key="3">
    <source>
        <dbReference type="EMBL" id="KAJ4932723.1"/>
    </source>
</evidence>
<dbReference type="InterPro" id="IPR036179">
    <property type="entry name" value="Ig-like_dom_sf"/>
</dbReference>
<dbReference type="Pfam" id="PF07654">
    <property type="entry name" value="C1-set"/>
    <property type="match status" value="1"/>
</dbReference>
<comment type="caution">
    <text evidence="3">The sequence shown here is derived from an EMBL/GenBank/DDBJ whole genome shotgun (WGS) entry which is preliminary data.</text>
</comment>
<dbReference type="InterPro" id="IPR013783">
    <property type="entry name" value="Ig-like_fold"/>
</dbReference>
<sequence length="239" mass="27042">MYHCDAFDYWGQGTTVTVSNAPITMKLIKSSKEMFNNNQTKIDCVISGQDETTVNKFNITWQVNEAIRPTSEETSSGGIKTSTMRLSLHESLNGTTPKVTVHILPDEDINENPSEVTLVCLVFNSVKQDYYIAWAEHIGQNTPIYQDGINFFPDNRPTDKGYSVTSIYTTNKTKWQSHSFSCNVWPADPRESKLSPALSCTDEAIDEEDEYSSLWSTTLSFIFLFICSLLYSMIFSMVK</sequence>
<accession>A0AAD6FFC3</accession>
<dbReference type="SUPFAM" id="SSF48726">
    <property type="entry name" value="Immunoglobulin"/>
    <property type="match status" value="1"/>
</dbReference>
<proteinExistence type="predicted"/>
<evidence type="ECO:0000259" key="2">
    <source>
        <dbReference type="PROSITE" id="PS50835"/>
    </source>
</evidence>
<feature type="non-terminal residue" evidence="3">
    <location>
        <position position="239"/>
    </location>
</feature>
<keyword evidence="1" id="KW-1133">Transmembrane helix</keyword>
<dbReference type="AlphaFoldDB" id="A0AAD6FFC3"/>
<protein>
    <recommendedName>
        <fullName evidence="2">Ig-like domain-containing protein</fullName>
    </recommendedName>
</protein>
<keyword evidence="1" id="KW-0472">Membrane</keyword>
<organism evidence="3 4">
    <name type="scientific">Pogonophryne albipinna</name>
    <dbReference type="NCBI Taxonomy" id="1090488"/>
    <lineage>
        <taxon>Eukaryota</taxon>
        <taxon>Metazoa</taxon>
        <taxon>Chordata</taxon>
        <taxon>Craniata</taxon>
        <taxon>Vertebrata</taxon>
        <taxon>Euteleostomi</taxon>
        <taxon>Actinopterygii</taxon>
        <taxon>Neopterygii</taxon>
        <taxon>Teleostei</taxon>
        <taxon>Neoteleostei</taxon>
        <taxon>Acanthomorphata</taxon>
        <taxon>Eupercaria</taxon>
        <taxon>Perciformes</taxon>
        <taxon>Notothenioidei</taxon>
        <taxon>Pogonophryne</taxon>
    </lineage>
</organism>